<evidence type="ECO:0000256" key="4">
    <source>
        <dbReference type="ARBA" id="ARBA00023014"/>
    </source>
</evidence>
<keyword evidence="4" id="KW-0411">Iron-sulfur</keyword>
<evidence type="ECO:0000256" key="2">
    <source>
        <dbReference type="ARBA" id="ARBA00022723"/>
    </source>
</evidence>
<evidence type="ECO:0000256" key="3">
    <source>
        <dbReference type="ARBA" id="ARBA00023004"/>
    </source>
</evidence>
<keyword evidence="3" id="KW-0408">Iron</keyword>
<dbReference type="Pfam" id="PF09360">
    <property type="entry name" value="zf-CDGSH"/>
    <property type="match status" value="1"/>
</dbReference>
<feature type="domain" description="Iron-binding zinc finger CDGSH type" evidence="5">
    <location>
        <begin position="29"/>
        <end position="62"/>
    </location>
</feature>
<evidence type="ECO:0000256" key="1">
    <source>
        <dbReference type="ARBA" id="ARBA00022714"/>
    </source>
</evidence>
<dbReference type="GO" id="GO:0051537">
    <property type="term" value="F:2 iron, 2 sulfur cluster binding"/>
    <property type="evidence" value="ECO:0007669"/>
    <property type="project" value="UniProtKB-KW"/>
</dbReference>
<reference evidence="7" key="1">
    <citation type="submission" date="2018-04" db="EMBL/GenBank/DDBJ databases">
        <authorList>
            <person name="Cornet L."/>
        </authorList>
    </citation>
    <scope>NUCLEOTIDE SEQUENCE [LARGE SCALE GENOMIC DNA]</scope>
</reference>
<gene>
    <name evidence="6" type="ORF">DCF25_11580</name>
</gene>
<reference evidence="6 7" key="2">
    <citation type="submission" date="2018-06" db="EMBL/GenBank/DDBJ databases">
        <title>Metagenomic assembly of (sub)arctic Cyanobacteria and their associated microbiome from non-axenic cultures.</title>
        <authorList>
            <person name="Baurain D."/>
        </authorList>
    </citation>
    <scope>NUCLEOTIDE SEQUENCE [LARGE SCALE GENOMIC DNA]</scope>
    <source>
        <strain evidence="6">ULC129bin1</strain>
    </source>
</reference>
<dbReference type="Gene3D" id="3.40.5.90">
    <property type="entry name" value="CDGSH iron-sulfur domain, mitoNEET-type"/>
    <property type="match status" value="1"/>
</dbReference>
<protein>
    <submittedName>
        <fullName evidence="6">Iron-binding protein</fullName>
    </submittedName>
</protein>
<name>A0A2W4WD31_9CYAN</name>
<sequence length="71" mass="7608">MANATQITVKDSGPFLVKGPMTLLDAEGNEFSVDKETVALCRCGASTNQPFCSGTHRKIEFESVVRAGESE</sequence>
<evidence type="ECO:0000259" key="5">
    <source>
        <dbReference type="SMART" id="SM00704"/>
    </source>
</evidence>
<dbReference type="GO" id="GO:0005737">
    <property type="term" value="C:cytoplasm"/>
    <property type="evidence" value="ECO:0007669"/>
    <property type="project" value="UniProtKB-ARBA"/>
</dbReference>
<organism evidence="6 7">
    <name type="scientific">Leptolyngbya foveolarum</name>
    <dbReference type="NCBI Taxonomy" id="47253"/>
    <lineage>
        <taxon>Bacteria</taxon>
        <taxon>Bacillati</taxon>
        <taxon>Cyanobacteriota</taxon>
        <taxon>Cyanophyceae</taxon>
        <taxon>Leptolyngbyales</taxon>
        <taxon>Leptolyngbyaceae</taxon>
        <taxon>Leptolyngbya group</taxon>
        <taxon>Leptolyngbya</taxon>
    </lineage>
</organism>
<dbReference type="Proteomes" id="UP000249354">
    <property type="component" value="Unassembled WGS sequence"/>
</dbReference>
<dbReference type="AlphaFoldDB" id="A0A2W4WD31"/>
<dbReference type="EMBL" id="QBMC01000071">
    <property type="protein sequence ID" value="PZO17108.1"/>
    <property type="molecule type" value="Genomic_DNA"/>
</dbReference>
<evidence type="ECO:0000313" key="7">
    <source>
        <dbReference type="Proteomes" id="UP000249354"/>
    </source>
</evidence>
<keyword evidence="1" id="KW-0001">2Fe-2S</keyword>
<keyword evidence="2" id="KW-0479">Metal-binding</keyword>
<dbReference type="InterPro" id="IPR042216">
    <property type="entry name" value="MitoNEET_CISD"/>
</dbReference>
<dbReference type="SMART" id="SM00704">
    <property type="entry name" value="ZnF_CDGSH"/>
    <property type="match status" value="1"/>
</dbReference>
<proteinExistence type="predicted"/>
<dbReference type="GO" id="GO:0046872">
    <property type="term" value="F:metal ion binding"/>
    <property type="evidence" value="ECO:0007669"/>
    <property type="project" value="UniProtKB-KW"/>
</dbReference>
<evidence type="ECO:0000313" key="6">
    <source>
        <dbReference type="EMBL" id="PZO17108.1"/>
    </source>
</evidence>
<accession>A0A2W4WD31</accession>
<comment type="caution">
    <text evidence="6">The sequence shown here is derived from an EMBL/GenBank/DDBJ whole genome shotgun (WGS) entry which is preliminary data.</text>
</comment>
<dbReference type="InterPro" id="IPR018967">
    <property type="entry name" value="FeS-contain_CDGSH-typ"/>
</dbReference>